<keyword evidence="1" id="KW-0472">Membrane</keyword>
<dbReference type="Gene3D" id="2.60.40.10">
    <property type="entry name" value="Immunoglobulins"/>
    <property type="match status" value="1"/>
</dbReference>
<proteinExistence type="predicted"/>
<dbReference type="InterPro" id="IPR013783">
    <property type="entry name" value="Ig-like_fold"/>
</dbReference>
<dbReference type="InterPro" id="IPR035986">
    <property type="entry name" value="PKD_dom_sf"/>
</dbReference>
<feature type="domain" description="PKD" evidence="2">
    <location>
        <begin position="42"/>
        <end position="94"/>
    </location>
</feature>
<evidence type="ECO:0000313" key="3">
    <source>
        <dbReference type="EMBL" id="OIR22667.1"/>
    </source>
</evidence>
<dbReference type="InterPro" id="IPR000601">
    <property type="entry name" value="PKD_dom"/>
</dbReference>
<feature type="transmembrane region" description="Helical" evidence="1">
    <location>
        <begin position="124"/>
        <end position="143"/>
    </location>
</feature>
<evidence type="ECO:0000256" key="1">
    <source>
        <dbReference type="SAM" id="Phobius"/>
    </source>
</evidence>
<gene>
    <name evidence="3" type="ORF">BEU02_00220</name>
</gene>
<evidence type="ECO:0000313" key="4">
    <source>
        <dbReference type="Proteomes" id="UP000183686"/>
    </source>
</evidence>
<organism evidence="3 4">
    <name type="scientific">Marine Group III euryarchaeote CG-Epi5</name>
    <dbReference type="NCBI Taxonomy" id="1888999"/>
    <lineage>
        <taxon>Archaea</taxon>
        <taxon>Methanobacteriati</taxon>
        <taxon>Thermoplasmatota</taxon>
        <taxon>Thermoplasmata</taxon>
        <taxon>Candidatus Thermoprofundales</taxon>
    </lineage>
</organism>
<keyword evidence="1" id="KW-0812">Transmembrane</keyword>
<dbReference type="EMBL" id="MIYW01000001">
    <property type="protein sequence ID" value="OIR22667.1"/>
    <property type="molecule type" value="Genomic_DNA"/>
</dbReference>
<dbReference type="CDD" id="cd00146">
    <property type="entry name" value="PKD"/>
    <property type="match status" value="1"/>
</dbReference>
<dbReference type="AlphaFoldDB" id="A0A1J5TR64"/>
<dbReference type="PROSITE" id="PS50093">
    <property type="entry name" value="PKD"/>
    <property type="match status" value="1"/>
</dbReference>
<accession>A0A1J5TR64</accession>
<sequence>MENYKFSLVILALISFLPSSAGEIQISANGESNILFVDSGAEIIFNVTGTENSTSILWDFGRNINGPETRYSNLTEVEHTVHASGRYNITLTANYENDIPVAKDMVLIVSYEETFEEKIVHSEALFFAIAATEIIMSLGLGYWTSLIKKEKVYL</sequence>
<name>A0A1J5TR64_9ARCH</name>
<comment type="caution">
    <text evidence="3">The sequence shown here is derived from an EMBL/GenBank/DDBJ whole genome shotgun (WGS) entry which is preliminary data.</text>
</comment>
<evidence type="ECO:0000259" key="2">
    <source>
        <dbReference type="PROSITE" id="PS50093"/>
    </source>
</evidence>
<protein>
    <recommendedName>
        <fullName evidence="2">PKD domain-containing protein</fullName>
    </recommendedName>
</protein>
<reference evidence="3 4" key="1">
    <citation type="submission" date="2016-08" db="EMBL/GenBank/DDBJ databases">
        <title>New Insights into Marine Group III Euryarchaeota, from dark to light.</title>
        <authorList>
            <person name="Haro-Moreno J.M."/>
            <person name="Rodriguez-Valera F."/>
            <person name="Lopez-Garcia P."/>
            <person name="Moreira D."/>
            <person name="Martin-Cuadrado A.B."/>
        </authorList>
    </citation>
    <scope>NUCLEOTIDE SEQUENCE [LARGE SCALE GENOMIC DNA]</scope>
    <source>
        <strain evidence="3">CG-Epi5</strain>
    </source>
</reference>
<keyword evidence="1" id="KW-1133">Transmembrane helix</keyword>
<dbReference type="Proteomes" id="UP000183686">
    <property type="component" value="Unassembled WGS sequence"/>
</dbReference>
<dbReference type="SUPFAM" id="SSF49299">
    <property type="entry name" value="PKD domain"/>
    <property type="match status" value="1"/>
</dbReference>